<dbReference type="Pfam" id="PF04088">
    <property type="entry name" value="Peroxin-13_N"/>
    <property type="match status" value="2"/>
</dbReference>
<dbReference type="PRINTS" id="PR00452">
    <property type="entry name" value="SH3DOMAIN"/>
</dbReference>
<keyword evidence="3 14" id="KW-0728">SH3 domain</keyword>
<evidence type="ECO:0000259" key="17">
    <source>
        <dbReference type="PROSITE" id="PS50002"/>
    </source>
</evidence>
<sequence>MRRPTAVSVWEWGWELAPTAQLTSRHTQALTLRWAAATVATAVTCMVVAMVVDMAATAVVCTEEGMYGGMPGNDPNSLANSFNQSTAATFQMLEGVVGAFGGFAQMLESTYMATHSSFYAMISVAEQFGNLRETLGSILADGAATSRGCDGPNPAAFSKFEGRAGPNGAPAGPKASRKPLFFFIAAAFGLPYLMSKLIRTLAASQEEEERKRLAASGEDRLDPSQLEYCRVLYDYVPQTQAGAANGVDLEVRKGDLVAVLAKTDPFGAPSEWWRCRTRDARMGYLPSTYLEIVRRPGEIKAPRPVAAIKATAASDSSRTNSLTSSGETVSTIQSPPTPTGISRPLVTAKQGPLLTVDDFQKSQFY</sequence>
<dbReference type="FunFam" id="2.30.30.40:FF:000128">
    <property type="entry name" value="Peroxisomal membrane protein (Pex13)"/>
    <property type="match status" value="1"/>
</dbReference>
<dbReference type="SUPFAM" id="SSF50044">
    <property type="entry name" value="SH3-domain"/>
    <property type="match status" value="1"/>
</dbReference>
<comment type="similarity">
    <text evidence="2">Belongs to the peroxin-13 family.</text>
</comment>
<dbReference type="PROSITE" id="PS50002">
    <property type="entry name" value="SH3"/>
    <property type="match status" value="1"/>
</dbReference>
<keyword evidence="7 16" id="KW-1133">Transmembrane helix</keyword>
<reference evidence="18" key="1">
    <citation type="submission" date="2022-11" db="EMBL/GenBank/DDBJ databases">
        <authorList>
            <person name="Scott C."/>
            <person name="Bruce N."/>
        </authorList>
    </citation>
    <scope>NUCLEOTIDE SEQUENCE</scope>
</reference>
<dbReference type="SMART" id="SM00326">
    <property type="entry name" value="SH3"/>
    <property type="match status" value="1"/>
</dbReference>
<accession>A0A9P1MD71</accession>
<keyword evidence="19" id="KW-1185">Reference proteome</keyword>
<dbReference type="PANTHER" id="PTHR19332">
    <property type="entry name" value="PEROXISOMAL MEMBRANE PROTEIN PEX13"/>
    <property type="match status" value="1"/>
</dbReference>
<keyword evidence="6" id="KW-0653">Protein transport</keyword>
<evidence type="ECO:0000256" key="9">
    <source>
        <dbReference type="ARBA" id="ARBA00023136"/>
    </source>
</evidence>
<evidence type="ECO:0000256" key="16">
    <source>
        <dbReference type="SAM" id="Phobius"/>
    </source>
</evidence>
<evidence type="ECO:0000256" key="12">
    <source>
        <dbReference type="ARBA" id="ARBA00034535"/>
    </source>
</evidence>
<dbReference type="OrthoDB" id="10037838at2759"/>
<feature type="transmembrane region" description="Helical" evidence="16">
    <location>
        <begin position="34"/>
        <end position="61"/>
    </location>
</feature>
<evidence type="ECO:0000256" key="3">
    <source>
        <dbReference type="ARBA" id="ARBA00022443"/>
    </source>
</evidence>
<dbReference type="AlphaFoldDB" id="A0A9P1MD71"/>
<feature type="region of interest" description="Disordered" evidence="15">
    <location>
        <begin position="311"/>
        <end position="346"/>
    </location>
</feature>
<evidence type="ECO:0000256" key="13">
    <source>
        <dbReference type="ARBA" id="ARBA00065871"/>
    </source>
</evidence>
<evidence type="ECO:0000256" key="8">
    <source>
        <dbReference type="ARBA" id="ARBA00023010"/>
    </source>
</evidence>
<dbReference type="Proteomes" id="UP000838763">
    <property type="component" value="Unassembled WGS sequence"/>
</dbReference>
<dbReference type="GO" id="GO:0016560">
    <property type="term" value="P:protein import into peroxisome matrix, docking"/>
    <property type="evidence" value="ECO:0007669"/>
    <property type="project" value="InterPro"/>
</dbReference>
<evidence type="ECO:0000256" key="10">
    <source>
        <dbReference type="ARBA" id="ARBA00023140"/>
    </source>
</evidence>
<evidence type="ECO:0000256" key="15">
    <source>
        <dbReference type="SAM" id="MobiDB-lite"/>
    </source>
</evidence>
<protein>
    <recommendedName>
        <fullName evidence="12">Peroxisomal membrane protein PEX13</fullName>
    </recommendedName>
    <alternativeName>
        <fullName evidence="11">Peroxin-13</fullName>
    </alternativeName>
</protein>
<keyword evidence="9 16" id="KW-0472">Membrane</keyword>
<name>A0A9P1MD71_9PEZI</name>
<evidence type="ECO:0000256" key="7">
    <source>
        <dbReference type="ARBA" id="ARBA00022989"/>
    </source>
</evidence>
<proteinExistence type="inferred from homology"/>
<comment type="caution">
    <text evidence="18">The sequence shown here is derived from an EMBL/GenBank/DDBJ whole genome shotgun (WGS) entry which is preliminary data.</text>
</comment>
<comment type="subcellular location">
    <subcellularLocation>
        <location evidence="1">Peroxisome membrane</location>
        <topology evidence="1">Single-pass membrane protein</topology>
    </subcellularLocation>
</comment>
<dbReference type="PANTHER" id="PTHR19332:SF1">
    <property type="entry name" value="PEROXISOMAL MEMBRANE PROTEIN PEX13"/>
    <property type="match status" value="1"/>
</dbReference>
<evidence type="ECO:0000313" key="18">
    <source>
        <dbReference type="EMBL" id="CAI4218590.1"/>
    </source>
</evidence>
<keyword evidence="8" id="KW-0811">Translocation</keyword>
<dbReference type="EMBL" id="CALLCH030000018">
    <property type="protein sequence ID" value="CAI4218590.1"/>
    <property type="molecule type" value="Genomic_DNA"/>
</dbReference>
<evidence type="ECO:0000256" key="2">
    <source>
        <dbReference type="ARBA" id="ARBA00006033"/>
    </source>
</evidence>
<feature type="domain" description="SH3" evidence="17">
    <location>
        <begin position="224"/>
        <end position="295"/>
    </location>
</feature>
<evidence type="ECO:0000256" key="4">
    <source>
        <dbReference type="ARBA" id="ARBA00022448"/>
    </source>
</evidence>
<evidence type="ECO:0000256" key="5">
    <source>
        <dbReference type="ARBA" id="ARBA00022692"/>
    </source>
</evidence>
<dbReference type="GO" id="GO:0005778">
    <property type="term" value="C:peroxisomal membrane"/>
    <property type="evidence" value="ECO:0007669"/>
    <property type="project" value="UniProtKB-SubCell"/>
</dbReference>
<dbReference type="GO" id="GO:1990429">
    <property type="term" value="C:peroxisomal importomer complex"/>
    <property type="evidence" value="ECO:0007669"/>
    <property type="project" value="TreeGrafter"/>
</dbReference>
<feature type="compositionally biased region" description="Low complexity" evidence="15">
    <location>
        <begin position="314"/>
        <end position="325"/>
    </location>
</feature>
<dbReference type="InterPro" id="IPR001452">
    <property type="entry name" value="SH3_domain"/>
</dbReference>
<keyword evidence="4" id="KW-0813">Transport</keyword>
<dbReference type="CDD" id="cd11771">
    <property type="entry name" value="SH3_Pex13p_fungal"/>
    <property type="match status" value="1"/>
</dbReference>
<dbReference type="InterPro" id="IPR007223">
    <property type="entry name" value="Peroxin-13_N"/>
</dbReference>
<dbReference type="Gene3D" id="2.30.30.40">
    <property type="entry name" value="SH3 Domains"/>
    <property type="match status" value="1"/>
</dbReference>
<comment type="subunit">
    <text evidence="13">Interacts (via SH3 domain) with PEX14 (via SH3-binding motif); forming the PEX13-PEX14 docking complex.</text>
</comment>
<keyword evidence="5 16" id="KW-0812">Transmembrane</keyword>
<keyword evidence="10" id="KW-0576">Peroxisome</keyword>
<dbReference type="InterPro" id="IPR036028">
    <property type="entry name" value="SH3-like_dom_sf"/>
</dbReference>
<organism evidence="18 19">
    <name type="scientific">Parascedosporium putredinis</name>
    <dbReference type="NCBI Taxonomy" id="1442378"/>
    <lineage>
        <taxon>Eukaryota</taxon>
        <taxon>Fungi</taxon>
        <taxon>Dikarya</taxon>
        <taxon>Ascomycota</taxon>
        <taxon>Pezizomycotina</taxon>
        <taxon>Sordariomycetes</taxon>
        <taxon>Hypocreomycetidae</taxon>
        <taxon>Microascales</taxon>
        <taxon>Microascaceae</taxon>
        <taxon>Parascedosporium</taxon>
    </lineage>
</organism>
<evidence type="ECO:0000256" key="6">
    <source>
        <dbReference type="ARBA" id="ARBA00022927"/>
    </source>
</evidence>
<evidence type="ECO:0000256" key="1">
    <source>
        <dbReference type="ARBA" id="ARBA00004549"/>
    </source>
</evidence>
<dbReference type="Pfam" id="PF07653">
    <property type="entry name" value="SH3_2"/>
    <property type="match status" value="1"/>
</dbReference>
<dbReference type="InterPro" id="IPR035463">
    <property type="entry name" value="Pex13"/>
</dbReference>
<evidence type="ECO:0000313" key="19">
    <source>
        <dbReference type="Proteomes" id="UP000838763"/>
    </source>
</evidence>
<gene>
    <name evidence="18" type="ORF">PPNO1_LOCUS8169</name>
</gene>
<evidence type="ECO:0000256" key="14">
    <source>
        <dbReference type="PROSITE-ProRule" id="PRU00192"/>
    </source>
</evidence>
<evidence type="ECO:0000256" key="11">
    <source>
        <dbReference type="ARBA" id="ARBA00029693"/>
    </source>
</evidence>